<dbReference type="InterPro" id="IPR050515">
    <property type="entry name" value="Beta-lactam/transpept"/>
</dbReference>
<organism evidence="6 7">
    <name type="scientific">Aeromicrobium alkaliterrae</name>
    <dbReference type="NCBI Taxonomy" id="302168"/>
    <lineage>
        <taxon>Bacteria</taxon>
        <taxon>Bacillati</taxon>
        <taxon>Actinomycetota</taxon>
        <taxon>Actinomycetes</taxon>
        <taxon>Propionibacteriales</taxon>
        <taxon>Nocardioidaceae</taxon>
        <taxon>Aeromicrobium</taxon>
    </lineage>
</organism>
<keyword evidence="7" id="KW-1185">Reference proteome</keyword>
<comment type="similarity">
    <text evidence="2">Belongs to the transpeptidase family.</text>
</comment>
<protein>
    <submittedName>
        <fullName evidence="6">Cell division protein FtsI</fullName>
    </submittedName>
</protein>
<evidence type="ECO:0000313" key="6">
    <source>
        <dbReference type="EMBL" id="GAA1733269.1"/>
    </source>
</evidence>
<evidence type="ECO:0000256" key="3">
    <source>
        <dbReference type="ARBA" id="ARBA00023136"/>
    </source>
</evidence>
<dbReference type="SUPFAM" id="SSF56519">
    <property type="entry name" value="Penicillin binding protein dimerisation domain"/>
    <property type="match status" value="1"/>
</dbReference>
<keyword evidence="6" id="KW-0132">Cell division</keyword>
<dbReference type="Pfam" id="PF00905">
    <property type="entry name" value="Transpeptidase"/>
    <property type="match status" value="1"/>
</dbReference>
<evidence type="ECO:0000256" key="2">
    <source>
        <dbReference type="ARBA" id="ARBA00007171"/>
    </source>
</evidence>
<comment type="subcellular location">
    <subcellularLocation>
        <location evidence="1">Membrane</location>
    </subcellularLocation>
</comment>
<dbReference type="SUPFAM" id="SSF56601">
    <property type="entry name" value="beta-lactamase/transpeptidase-like"/>
    <property type="match status" value="1"/>
</dbReference>
<dbReference type="InterPro" id="IPR005311">
    <property type="entry name" value="PBP_dimer"/>
</dbReference>
<proteinExistence type="inferred from homology"/>
<dbReference type="PANTHER" id="PTHR30627:SF1">
    <property type="entry name" value="PEPTIDOGLYCAN D,D-TRANSPEPTIDASE FTSI"/>
    <property type="match status" value="1"/>
</dbReference>
<dbReference type="RefSeq" id="WP_344198877.1">
    <property type="nucleotide sequence ID" value="NZ_BAAAME010000002.1"/>
</dbReference>
<dbReference type="Pfam" id="PF03717">
    <property type="entry name" value="PBP_dimer"/>
    <property type="match status" value="1"/>
</dbReference>
<dbReference type="PANTHER" id="PTHR30627">
    <property type="entry name" value="PEPTIDOGLYCAN D,D-TRANSPEPTIDASE"/>
    <property type="match status" value="1"/>
</dbReference>
<dbReference type="GO" id="GO:0051301">
    <property type="term" value="P:cell division"/>
    <property type="evidence" value="ECO:0007669"/>
    <property type="project" value="UniProtKB-KW"/>
</dbReference>
<evidence type="ECO:0000313" key="7">
    <source>
        <dbReference type="Proteomes" id="UP001501057"/>
    </source>
</evidence>
<sequence length="588" mass="61398">MSAASTRALRAGIVRKRVRISLAIVLTVFLAFGARLLQIQGFDTSAYAAMASDAGTRSTIVPAERGEILDRNGVALATSYNGITLTADPKLTAENAPKIAGILREVLGSAIDYFDVIDQLRKPDSRFVYVVKDIPAWQADQVMDGLDEADLNGVFVQHESLRSYPNGSVAANLIGRLNAEGEGVGGLEQKYDDLLSGTDGSATYSVSPTGEKIPLADSQATEMVPGSDVTTTIDSDLQWYADDVLSQAVQGAGADWGLAITLDVQTCEIMQMSQVPTFDADTKTDVSDATTVSRGLQTVYEPGSVMKTITMAALADQGKITPTTPIRVPSEMTIDGFTIGDAWDHGVLQLTAAGVIAKSSNLGTILAAQQMDDETMHSYLSKFGFGQKTGVDLPGESVGILTDPAGWSKANHATISFGQGISVTAMQMVRAVGAIANGGQICDPTVVSSLTAADGTSTATAQDGSQQIISQEAAKTVTTMMEAVVTEDGSAPAAQIPGYRVAGKTGTAWRVDPDTGRYVSGEHTVSFVGFAPADAPRFLTYVVIDNPTAAASGGGTAAPVFRDIMSMALQRFGIVPTGAANPGTPTTW</sequence>
<name>A0ABP4VNW8_9ACTN</name>
<evidence type="ECO:0000259" key="4">
    <source>
        <dbReference type="Pfam" id="PF00905"/>
    </source>
</evidence>
<evidence type="ECO:0000259" key="5">
    <source>
        <dbReference type="Pfam" id="PF03717"/>
    </source>
</evidence>
<dbReference type="InterPro" id="IPR001460">
    <property type="entry name" value="PCN-bd_Tpept"/>
</dbReference>
<dbReference type="Gene3D" id="3.90.1310.10">
    <property type="entry name" value="Penicillin-binding protein 2a (Domain 2)"/>
    <property type="match status" value="1"/>
</dbReference>
<dbReference type="Gene3D" id="3.30.450.330">
    <property type="match status" value="1"/>
</dbReference>
<keyword evidence="6" id="KW-0131">Cell cycle</keyword>
<dbReference type="Gene3D" id="3.40.710.10">
    <property type="entry name" value="DD-peptidase/beta-lactamase superfamily"/>
    <property type="match status" value="1"/>
</dbReference>
<evidence type="ECO:0000256" key="1">
    <source>
        <dbReference type="ARBA" id="ARBA00004370"/>
    </source>
</evidence>
<dbReference type="InterPro" id="IPR036138">
    <property type="entry name" value="PBP_dimer_sf"/>
</dbReference>
<feature type="domain" description="Penicillin-binding protein transpeptidase" evidence="4">
    <location>
        <begin position="257"/>
        <end position="565"/>
    </location>
</feature>
<dbReference type="EMBL" id="BAAAME010000002">
    <property type="protein sequence ID" value="GAA1733269.1"/>
    <property type="molecule type" value="Genomic_DNA"/>
</dbReference>
<keyword evidence="3" id="KW-0472">Membrane</keyword>
<comment type="caution">
    <text evidence="6">The sequence shown here is derived from an EMBL/GenBank/DDBJ whole genome shotgun (WGS) entry which is preliminary data.</text>
</comment>
<reference evidence="7" key="1">
    <citation type="journal article" date="2019" name="Int. J. Syst. Evol. Microbiol.">
        <title>The Global Catalogue of Microorganisms (GCM) 10K type strain sequencing project: providing services to taxonomists for standard genome sequencing and annotation.</title>
        <authorList>
            <consortium name="The Broad Institute Genomics Platform"/>
            <consortium name="The Broad Institute Genome Sequencing Center for Infectious Disease"/>
            <person name="Wu L."/>
            <person name="Ma J."/>
        </authorList>
    </citation>
    <scope>NUCLEOTIDE SEQUENCE [LARGE SCALE GENOMIC DNA]</scope>
    <source>
        <strain evidence="7">JCM 13518</strain>
    </source>
</reference>
<dbReference type="Proteomes" id="UP001501057">
    <property type="component" value="Unassembled WGS sequence"/>
</dbReference>
<feature type="domain" description="Penicillin-binding protein dimerisation" evidence="5">
    <location>
        <begin position="61"/>
        <end position="213"/>
    </location>
</feature>
<gene>
    <name evidence="6" type="primary">ftsI</name>
    <name evidence="6" type="ORF">GCM10009710_12500</name>
</gene>
<dbReference type="InterPro" id="IPR012338">
    <property type="entry name" value="Beta-lactam/transpept-like"/>
</dbReference>
<accession>A0ABP4VNW8</accession>